<sequence length="541" mass="62514">MSALRPLVKNDNNDKVFAPIRPIRRRGQPKIHQEVVIKQSDAQPVTAAPEVVTTVKSLSNGRPVRRRQPKQPCVGECCRTSTTHPTLFDSSSTTNQDLDVTRDEYLTMDTISVITMTSLPNVTRSVIEQKVEYLQVWPYFVLFVMLENLILWLRDKPVYRLNDGITSLSIALLSELGRFIFRGAETYVYVYLFENYHLVDLDWSKQYTWYIALIGVDFCYYWMHRACHEVHILWAQHQVHHSSEDFNIAVGLRHSIMHGWCGFIFYLPLAMVIPPAQFLVHQQFNLIFQCWVHTRAIDNVGPFEFIFNTPNHHRVHHGSNYDYLDTNYGGIFIFWDRIFGTFAKELPGQEIVYGLVVNQPSFNLLHLHSFYTTHAFNKFCAMPNWKDKVKAILYGPSWLPGKPRLGAEEDIFKVSPRAAYDVTLPMWCNVYLVIHFGIVLYVFQEFCILHVKLNPLTVSAFILYIIGSLSIIGFLFDNAPYAATCELIRCALMIFAVKEVPFLVNNDNALFFLQIFFAGSGIFWLLHSLNVLQMSAKKKSE</sequence>
<name>A0AAN7PCM5_9COLE</name>
<comment type="caution">
    <text evidence="17">The sequence shown here is derived from an EMBL/GenBank/DDBJ whole genome shotgun (WGS) entry which is preliminary data.</text>
</comment>
<evidence type="ECO:0000256" key="6">
    <source>
        <dbReference type="ARBA" id="ARBA00023002"/>
    </source>
</evidence>
<keyword evidence="7" id="KW-0408">Iron</keyword>
<dbReference type="GO" id="GO:0005506">
    <property type="term" value="F:iron ion binding"/>
    <property type="evidence" value="ECO:0007669"/>
    <property type="project" value="InterPro"/>
</dbReference>
<feature type="transmembrane region" description="Helical" evidence="14">
    <location>
        <begin position="455"/>
        <end position="475"/>
    </location>
</feature>
<feature type="transmembrane region" description="Helical" evidence="14">
    <location>
        <begin position="510"/>
        <end position="532"/>
    </location>
</feature>
<evidence type="ECO:0000259" key="16">
    <source>
        <dbReference type="Pfam" id="PF24858"/>
    </source>
</evidence>
<keyword evidence="3 14" id="KW-0812">Transmembrane</keyword>
<keyword evidence="4" id="KW-0256">Endoplasmic reticulum</keyword>
<proteinExistence type="inferred from homology"/>
<protein>
    <recommendedName>
        <fullName evidence="12">Alkylglycerol monooxygenase</fullName>
        <ecNumber evidence="11">1.14.16.5</ecNumber>
    </recommendedName>
</protein>
<dbReference type="Pfam" id="PF24858">
    <property type="entry name" value="AGMP_C"/>
    <property type="match status" value="1"/>
</dbReference>
<feature type="transmembrane region" description="Helical" evidence="14">
    <location>
        <begin position="422"/>
        <end position="443"/>
    </location>
</feature>
<evidence type="ECO:0000256" key="9">
    <source>
        <dbReference type="ARBA" id="ARBA00023136"/>
    </source>
</evidence>
<dbReference type="GO" id="GO:0008610">
    <property type="term" value="P:lipid biosynthetic process"/>
    <property type="evidence" value="ECO:0007669"/>
    <property type="project" value="InterPro"/>
</dbReference>
<dbReference type="GO" id="GO:0005789">
    <property type="term" value="C:endoplasmic reticulum membrane"/>
    <property type="evidence" value="ECO:0007669"/>
    <property type="project" value="UniProtKB-SubCell"/>
</dbReference>
<evidence type="ECO:0000256" key="14">
    <source>
        <dbReference type="SAM" id="Phobius"/>
    </source>
</evidence>
<evidence type="ECO:0000313" key="17">
    <source>
        <dbReference type="EMBL" id="KAK4882053.1"/>
    </source>
</evidence>
<keyword evidence="8" id="KW-0443">Lipid metabolism</keyword>
<accession>A0AAN7PCM5</accession>
<evidence type="ECO:0000256" key="5">
    <source>
        <dbReference type="ARBA" id="ARBA00022989"/>
    </source>
</evidence>
<evidence type="ECO:0000256" key="4">
    <source>
        <dbReference type="ARBA" id="ARBA00022824"/>
    </source>
</evidence>
<organism evidence="17 18">
    <name type="scientific">Aquatica leii</name>
    <dbReference type="NCBI Taxonomy" id="1421715"/>
    <lineage>
        <taxon>Eukaryota</taxon>
        <taxon>Metazoa</taxon>
        <taxon>Ecdysozoa</taxon>
        <taxon>Arthropoda</taxon>
        <taxon>Hexapoda</taxon>
        <taxon>Insecta</taxon>
        <taxon>Pterygota</taxon>
        <taxon>Neoptera</taxon>
        <taxon>Endopterygota</taxon>
        <taxon>Coleoptera</taxon>
        <taxon>Polyphaga</taxon>
        <taxon>Elateriformia</taxon>
        <taxon>Elateroidea</taxon>
        <taxon>Lampyridae</taxon>
        <taxon>Luciolinae</taxon>
        <taxon>Aquatica</taxon>
    </lineage>
</organism>
<evidence type="ECO:0000256" key="7">
    <source>
        <dbReference type="ARBA" id="ARBA00023004"/>
    </source>
</evidence>
<feature type="domain" description="Alkylglycerol monooxygenase C-terminal" evidence="16">
    <location>
        <begin position="428"/>
        <end position="496"/>
    </location>
</feature>
<comment type="subcellular location">
    <subcellularLocation>
        <location evidence="2">Endoplasmic reticulum membrane</location>
        <topology evidence="2">Multi-pass membrane protein</topology>
    </subcellularLocation>
</comment>
<dbReference type="PANTHER" id="PTHR21624:SF1">
    <property type="entry name" value="ALKYLGLYCEROL MONOOXYGENASE"/>
    <property type="match status" value="1"/>
</dbReference>
<feature type="domain" description="Fatty acid hydroxylase" evidence="15">
    <location>
        <begin position="210"/>
        <end position="341"/>
    </location>
</feature>
<keyword evidence="5 14" id="KW-1133">Transmembrane helix</keyword>
<reference evidence="18" key="1">
    <citation type="submission" date="2023-01" db="EMBL/GenBank/DDBJ databases">
        <title>Key to firefly adult light organ development and bioluminescence: homeobox transcription factors regulate luciferase expression and transportation to peroxisome.</title>
        <authorList>
            <person name="Fu X."/>
        </authorList>
    </citation>
    <scope>NUCLEOTIDE SEQUENCE [LARGE SCALE GENOMIC DNA]</scope>
</reference>
<dbReference type="InterPro" id="IPR051689">
    <property type="entry name" value="Sterol_desaturase/TMEM195"/>
</dbReference>
<evidence type="ECO:0000313" key="18">
    <source>
        <dbReference type="Proteomes" id="UP001353858"/>
    </source>
</evidence>
<evidence type="ECO:0000259" key="15">
    <source>
        <dbReference type="Pfam" id="PF04116"/>
    </source>
</evidence>
<keyword evidence="9 14" id="KW-0472">Membrane</keyword>
<evidence type="ECO:0000256" key="1">
    <source>
        <dbReference type="ARBA" id="ARBA00001962"/>
    </source>
</evidence>
<gene>
    <name evidence="17" type="ORF">RN001_005372</name>
</gene>
<evidence type="ECO:0000256" key="11">
    <source>
        <dbReference type="ARBA" id="ARBA00039026"/>
    </source>
</evidence>
<dbReference type="AlphaFoldDB" id="A0AAN7PCM5"/>
<evidence type="ECO:0000256" key="2">
    <source>
        <dbReference type="ARBA" id="ARBA00004477"/>
    </source>
</evidence>
<evidence type="ECO:0000256" key="8">
    <source>
        <dbReference type="ARBA" id="ARBA00023098"/>
    </source>
</evidence>
<comment type="cofactor">
    <cofactor evidence="1">
        <name>Fe cation</name>
        <dbReference type="ChEBI" id="CHEBI:24875"/>
    </cofactor>
</comment>
<evidence type="ECO:0000256" key="13">
    <source>
        <dbReference type="ARBA" id="ARBA00047556"/>
    </source>
</evidence>
<dbReference type="Pfam" id="PF04116">
    <property type="entry name" value="FA_hydroxylase"/>
    <property type="match status" value="1"/>
</dbReference>
<dbReference type="EC" id="1.14.16.5" evidence="11"/>
<comment type="catalytic activity">
    <reaction evidence="13">
        <text>1-O-(1,2-saturated-alkyl)-sn-glycerol + (6R)-L-erythro-5,6,7,8-tetrahydrobiopterin + O2 = a 1-(1-hydroxyalkyl)-sn-glycerol + (6R)-L-erythro-6,7-dihydrobiopterin + H2O</text>
        <dbReference type="Rhea" id="RHEA:36255"/>
        <dbReference type="ChEBI" id="CHEBI:15377"/>
        <dbReference type="ChEBI" id="CHEBI:15379"/>
        <dbReference type="ChEBI" id="CHEBI:43120"/>
        <dbReference type="ChEBI" id="CHEBI:59560"/>
        <dbReference type="ChEBI" id="CHEBI:73418"/>
        <dbReference type="ChEBI" id="CHEBI:83957"/>
        <dbReference type="EC" id="1.14.16.5"/>
    </reaction>
</comment>
<dbReference type="PANTHER" id="PTHR21624">
    <property type="entry name" value="STEROL DESATURASE-RELATED PROTEIN"/>
    <property type="match status" value="1"/>
</dbReference>
<dbReference type="InterPro" id="IPR056853">
    <property type="entry name" value="AGMP_C"/>
</dbReference>
<evidence type="ECO:0000256" key="12">
    <source>
        <dbReference type="ARBA" id="ARBA00040992"/>
    </source>
</evidence>
<keyword evidence="6" id="KW-0560">Oxidoreductase</keyword>
<dbReference type="GO" id="GO:0050479">
    <property type="term" value="F:glyceryl-ether monooxygenase activity"/>
    <property type="evidence" value="ECO:0007669"/>
    <property type="project" value="UniProtKB-EC"/>
</dbReference>
<dbReference type="InterPro" id="IPR006694">
    <property type="entry name" value="Fatty_acid_hydroxylase"/>
</dbReference>
<dbReference type="GO" id="GO:0006643">
    <property type="term" value="P:membrane lipid metabolic process"/>
    <property type="evidence" value="ECO:0007669"/>
    <property type="project" value="TreeGrafter"/>
</dbReference>
<keyword evidence="18" id="KW-1185">Reference proteome</keyword>
<comment type="similarity">
    <text evidence="10">Belongs to the sterol desaturase family. TMEM195 subfamily.</text>
</comment>
<dbReference type="Proteomes" id="UP001353858">
    <property type="component" value="Unassembled WGS sequence"/>
</dbReference>
<evidence type="ECO:0000256" key="10">
    <source>
        <dbReference type="ARBA" id="ARBA00038190"/>
    </source>
</evidence>
<dbReference type="EMBL" id="JARPUR010000002">
    <property type="protein sequence ID" value="KAK4882053.1"/>
    <property type="molecule type" value="Genomic_DNA"/>
</dbReference>
<evidence type="ECO:0000256" key="3">
    <source>
        <dbReference type="ARBA" id="ARBA00022692"/>
    </source>
</evidence>